<dbReference type="EMBL" id="VYZN01000065">
    <property type="protein sequence ID" value="KAE9524538.1"/>
    <property type="molecule type" value="Genomic_DNA"/>
</dbReference>
<organism evidence="1 2">
    <name type="scientific">Aphis glycines</name>
    <name type="common">Soybean aphid</name>
    <dbReference type="NCBI Taxonomy" id="307491"/>
    <lineage>
        <taxon>Eukaryota</taxon>
        <taxon>Metazoa</taxon>
        <taxon>Ecdysozoa</taxon>
        <taxon>Arthropoda</taxon>
        <taxon>Hexapoda</taxon>
        <taxon>Insecta</taxon>
        <taxon>Pterygota</taxon>
        <taxon>Neoptera</taxon>
        <taxon>Paraneoptera</taxon>
        <taxon>Hemiptera</taxon>
        <taxon>Sternorrhyncha</taxon>
        <taxon>Aphidomorpha</taxon>
        <taxon>Aphidoidea</taxon>
        <taxon>Aphididae</taxon>
        <taxon>Aphidini</taxon>
        <taxon>Aphis</taxon>
        <taxon>Aphis</taxon>
    </lineage>
</organism>
<reference evidence="1 2" key="1">
    <citation type="submission" date="2019-08" db="EMBL/GenBank/DDBJ databases">
        <title>The genome of the soybean aphid Biotype 1, its phylome, world population structure and adaptation to the North American continent.</title>
        <authorList>
            <person name="Giordano R."/>
            <person name="Donthu R.K."/>
            <person name="Hernandez A.G."/>
            <person name="Wright C.L."/>
            <person name="Zimin A.V."/>
        </authorList>
    </citation>
    <scope>NUCLEOTIDE SEQUENCE [LARGE SCALE GENOMIC DNA]</scope>
    <source>
        <tissue evidence="1">Whole aphids</tissue>
    </source>
</reference>
<accession>A0A6G0T2A7</accession>
<comment type="caution">
    <text evidence="1">The sequence shown here is derived from an EMBL/GenBank/DDBJ whole genome shotgun (WGS) entry which is preliminary data.</text>
</comment>
<protein>
    <submittedName>
        <fullName evidence="1">Uncharacterized protein</fullName>
    </submittedName>
</protein>
<sequence>MGRPWLRRKDMVRKYVEALGGGFDYRIQVSEPSNLNTLSGQYSDSPVQYSGKSHSCGADLHSIPANFKRQVYFLNSSPFHVQMQELNIPYYKNSNGRRHNTSFIRTITLRCIMFHAQVVTYFMCYGCRYQSLYNTVVTVYTATKFIMSPFDTNEISLYSVHTTTPTSVINMFNGVLGNPENKRLCLKFKILFYDHLPQLLDLHVCTKYGTYHLIRVQHFQCNGTKFRQKTFLYKKNSHRLFNQSSIL</sequence>
<name>A0A6G0T2A7_APHGL</name>
<evidence type="ECO:0000313" key="2">
    <source>
        <dbReference type="Proteomes" id="UP000475862"/>
    </source>
</evidence>
<dbReference type="Proteomes" id="UP000475862">
    <property type="component" value="Unassembled WGS sequence"/>
</dbReference>
<evidence type="ECO:0000313" key="1">
    <source>
        <dbReference type="EMBL" id="KAE9524538.1"/>
    </source>
</evidence>
<dbReference type="AlphaFoldDB" id="A0A6G0T2A7"/>
<keyword evidence="2" id="KW-1185">Reference proteome</keyword>
<gene>
    <name evidence="1" type="ORF">AGLY_014588</name>
</gene>
<proteinExistence type="predicted"/>